<proteinExistence type="predicted"/>
<sequence length="302" mass="33476">MKMLDGNTVPSIFTVLENQQQELEDAVTAALEHEDYKALSQWLEFLKFDQDSVGKIVDIVATAAGLVSVIGAVVSVFETARKLSDLLGIVDSHDFGLEATVLEISANVKQLYGCLEQAQRNGLSKEANVWRTLVDQFDEREGDARVRVHIEFRPLAGNNDAAHPGKVAVTLTPLTVDFQPDAFLIYMDVPAMHESDASEREQSPQPQDVVVQGLSVRVIPSYLVVDSDFFDAYWDVMHRMLTAMVRTQLRVRFGPDAPNVPHAPNPDPEIVTVNGSPSNHTSDKEKEKPPDEEASRAEQRVL</sequence>
<feature type="region of interest" description="Disordered" evidence="1">
    <location>
        <begin position="256"/>
        <end position="302"/>
    </location>
</feature>
<organism evidence="2 3">
    <name type="scientific">Caballeronia glathei</name>
    <dbReference type="NCBI Taxonomy" id="60547"/>
    <lineage>
        <taxon>Bacteria</taxon>
        <taxon>Pseudomonadati</taxon>
        <taxon>Pseudomonadota</taxon>
        <taxon>Betaproteobacteria</taxon>
        <taxon>Burkholderiales</taxon>
        <taxon>Burkholderiaceae</taxon>
        <taxon>Caballeronia</taxon>
    </lineage>
</organism>
<gene>
    <name evidence="2" type="ORF">BG61_33725</name>
</gene>
<accession>A0A069PFF1</accession>
<evidence type="ECO:0000313" key="3">
    <source>
        <dbReference type="Proteomes" id="UP000027466"/>
    </source>
</evidence>
<evidence type="ECO:0000256" key="1">
    <source>
        <dbReference type="SAM" id="MobiDB-lite"/>
    </source>
</evidence>
<dbReference type="EMBL" id="JFHC01000062">
    <property type="protein sequence ID" value="KDR39315.1"/>
    <property type="molecule type" value="Genomic_DNA"/>
</dbReference>
<reference evidence="2 3" key="1">
    <citation type="submission" date="2014-03" db="EMBL/GenBank/DDBJ databases">
        <title>Draft Genome Sequences of Four Burkholderia Strains.</title>
        <authorList>
            <person name="Liu X.Y."/>
            <person name="Li C.X."/>
            <person name="Xu J.H."/>
        </authorList>
    </citation>
    <scope>NUCLEOTIDE SEQUENCE [LARGE SCALE GENOMIC DNA]</scope>
    <source>
        <strain evidence="2 3">DSM 50014</strain>
    </source>
</reference>
<dbReference type="Proteomes" id="UP000027466">
    <property type="component" value="Unassembled WGS sequence"/>
</dbReference>
<keyword evidence="3" id="KW-1185">Reference proteome</keyword>
<evidence type="ECO:0000313" key="2">
    <source>
        <dbReference type="EMBL" id="KDR39315.1"/>
    </source>
</evidence>
<protein>
    <submittedName>
        <fullName evidence="2">Uncharacterized protein</fullName>
    </submittedName>
</protein>
<comment type="caution">
    <text evidence="2">The sequence shown here is derived from an EMBL/GenBank/DDBJ whole genome shotgun (WGS) entry which is preliminary data.</text>
</comment>
<dbReference type="AlphaFoldDB" id="A0A069PFF1"/>
<feature type="compositionally biased region" description="Basic and acidic residues" evidence="1">
    <location>
        <begin position="281"/>
        <end position="302"/>
    </location>
</feature>
<name>A0A069PFF1_9BURK</name>